<dbReference type="Proteomes" id="UP001143856">
    <property type="component" value="Unassembled WGS sequence"/>
</dbReference>
<keyword evidence="2" id="KW-1185">Reference proteome</keyword>
<evidence type="ECO:0000313" key="2">
    <source>
        <dbReference type="Proteomes" id="UP001143856"/>
    </source>
</evidence>
<accession>A0ACC1PPD2</accession>
<proteinExistence type="predicted"/>
<evidence type="ECO:0000313" key="1">
    <source>
        <dbReference type="EMBL" id="KAJ2997231.1"/>
    </source>
</evidence>
<dbReference type="EMBL" id="JAPDGR010000064">
    <property type="protein sequence ID" value="KAJ2997231.1"/>
    <property type="molecule type" value="Genomic_DNA"/>
</dbReference>
<sequence length="335" mass="36207">MLKKFSHLVLFAGFVAKHVAAQDQLMSFDAFTSSDCGTDKSMVFTEKHNLLWAVDTTAETVNCQTSSINWGSWPQVSGKYASFVDTSKIEDGCKLIFYVSQPSDDDRPDETQCFVPYQALNNKQGCASISVPPKYGLIHCCGDDCDSSIPPPQLEPWGELELRSASTLPRFNGVYNKKRDSECTFERTGDITTQYKFPVAVSSLVTCPDRSPNECPISGAYTAESSISESTTEGVSVGVSAEFFGIGSSFGYESSVTKEIGSSSSFSKQYSLGIAPGEAGYLIFTAKQLCGRGTFNGDGCDDALKVGEQEWCIPALIAGQMGTEPDGSWSVFLTN</sequence>
<name>A0ACC1PPD2_9PEZI</name>
<protein>
    <submittedName>
        <fullName evidence="1">Uncharacterized protein</fullName>
    </submittedName>
</protein>
<organism evidence="1 2">
    <name type="scientific">Xylaria curta</name>
    <dbReference type="NCBI Taxonomy" id="42375"/>
    <lineage>
        <taxon>Eukaryota</taxon>
        <taxon>Fungi</taxon>
        <taxon>Dikarya</taxon>
        <taxon>Ascomycota</taxon>
        <taxon>Pezizomycotina</taxon>
        <taxon>Sordariomycetes</taxon>
        <taxon>Xylariomycetidae</taxon>
        <taxon>Xylariales</taxon>
        <taxon>Xylariaceae</taxon>
        <taxon>Xylaria</taxon>
    </lineage>
</organism>
<gene>
    <name evidence="1" type="ORF">NUW58_g710</name>
</gene>
<comment type="caution">
    <text evidence="1">The sequence shown here is derived from an EMBL/GenBank/DDBJ whole genome shotgun (WGS) entry which is preliminary data.</text>
</comment>
<reference evidence="1" key="1">
    <citation type="submission" date="2022-10" db="EMBL/GenBank/DDBJ databases">
        <title>Genome Sequence of Xylaria curta.</title>
        <authorList>
            <person name="Buettner E."/>
        </authorList>
    </citation>
    <scope>NUCLEOTIDE SEQUENCE</scope>
    <source>
        <strain evidence="1">Babe10</strain>
    </source>
</reference>